<dbReference type="SUPFAM" id="SSF51735">
    <property type="entry name" value="NAD(P)-binding Rossmann-fold domains"/>
    <property type="match status" value="1"/>
</dbReference>
<dbReference type="Pfam" id="PF01370">
    <property type="entry name" value="Epimerase"/>
    <property type="match status" value="1"/>
</dbReference>
<organism evidence="12 13">
    <name type="scientific">Eiseniibacteriota bacterium</name>
    <dbReference type="NCBI Taxonomy" id="2212470"/>
    <lineage>
        <taxon>Bacteria</taxon>
        <taxon>Candidatus Eiseniibacteriota</taxon>
    </lineage>
</organism>
<keyword evidence="7 10" id="KW-0520">NAD</keyword>
<dbReference type="CDD" id="cd05247">
    <property type="entry name" value="UDP_G4E_1_SDR_e"/>
    <property type="match status" value="1"/>
</dbReference>
<comment type="caution">
    <text evidence="12">The sequence shown here is derived from an EMBL/GenBank/DDBJ whole genome shotgun (WGS) entry which is preliminary data.</text>
</comment>
<evidence type="ECO:0000259" key="11">
    <source>
        <dbReference type="Pfam" id="PF01370"/>
    </source>
</evidence>
<reference evidence="12 13" key="1">
    <citation type="journal article" date="2019" name="Nat. Microbiol.">
        <title>Mediterranean grassland soil C-N compound turnover is dependent on rainfall and depth, and is mediated by genomically divergent microorganisms.</title>
        <authorList>
            <person name="Diamond S."/>
            <person name="Andeer P.F."/>
            <person name="Li Z."/>
            <person name="Crits-Christoph A."/>
            <person name="Burstein D."/>
            <person name="Anantharaman K."/>
            <person name="Lane K.R."/>
            <person name="Thomas B.C."/>
            <person name="Pan C."/>
            <person name="Northen T.R."/>
            <person name="Banfield J.F."/>
        </authorList>
    </citation>
    <scope>NUCLEOTIDE SEQUENCE [LARGE SCALE GENOMIC DNA]</scope>
    <source>
        <strain evidence="12">WS_5</strain>
    </source>
</reference>
<comment type="similarity">
    <text evidence="4 10">Belongs to the NAD(P)-dependent epimerase/dehydratase family.</text>
</comment>
<comment type="cofactor">
    <cofactor evidence="2 10">
        <name>NAD(+)</name>
        <dbReference type="ChEBI" id="CHEBI:57540"/>
    </cofactor>
</comment>
<evidence type="ECO:0000313" key="12">
    <source>
        <dbReference type="EMBL" id="TMQ58073.1"/>
    </source>
</evidence>
<dbReference type="PANTHER" id="PTHR43725:SF53">
    <property type="entry name" value="UDP-ARABINOSE 4-EPIMERASE 1"/>
    <property type="match status" value="1"/>
</dbReference>
<dbReference type="NCBIfam" id="TIGR01179">
    <property type="entry name" value="galE"/>
    <property type="match status" value="1"/>
</dbReference>
<evidence type="ECO:0000256" key="5">
    <source>
        <dbReference type="ARBA" id="ARBA00013189"/>
    </source>
</evidence>
<evidence type="ECO:0000256" key="3">
    <source>
        <dbReference type="ARBA" id="ARBA00004947"/>
    </source>
</evidence>
<evidence type="ECO:0000313" key="13">
    <source>
        <dbReference type="Proteomes" id="UP000320913"/>
    </source>
</evidence>
<dbReference type="AlphaFoldDB" id="A0A538T376"/>
<name>A0A538T376_UNCEI</name>
<evidence type="ECO:0000256" key="6">
    <source>
        <dbReference type="ARBA" id="ARBA00018569"/>
    </source>
</evidence>
<dbReference type="EMBL" id="VBOV01000141">
    <property type="protein sequence ID" value="TMQ58073.1"/>
    <property type="molecule type" value="Genomic_DNA"/>
</dbReference>
<gene>
    <name evidence="12" type="primary">galE</name>
    <name evidence="12" type="ORF">E6K75_05845</name>
</gene>
<evidence type="ECO:0000256" key="8">
    <source>
        <dbReference type="ARBA" id="ARBA00023235"/>
    </source>
</evidence>
<proteinExistence type="inferred from homology"/>
<dbReference type="PANTHER" id="PTHR43725">
    <property type="entry name" value="UDP-GLUCOSE 4-EPIMERASE"/>
    <property type="match status" value="1"/>
</dbReference>
<protein>
    <recommendedName>
        <fullName evidence="6 10">UDP-glucose 4-epimerase</fullName>
        <ecNumber evidence="5 10">5.1.3.2</ecNumber>
    </recommendedName>
</protein>
<dbReference type="GO" id="GO:0003978">
    <property type="term" value="F:UDP-glucose 4-epimerase activity"/>
    <property type="evidence" value="ECO:0007669"/>
    <property type="project" value="UniProtKB-UniRule"/>
</dbReference>
<comment type="subunit">
    <text evidence="10">Homodimer.</text>
</comment>
<dbReference type="UniPathway" id="UPA00214"/>
<evidence type="ECO:0000256" key="2">
    <source>
        <dbReference type="ARBA" id="ARBA00001911"/>
    </source>
</evidence>
<accession>A0A538T376</accession>
<comment type="catalytic activity">
    <reaction evidence="1 10">
        <text>UDP-alpha-D-glucose = UDP-alpha-D-galactose</text>
        <dbReference type="Rhea" id="RHEA:22168"/>
        <dbReference type="ChEBI" id="CHEBI:58885"/>
        <dbReference type="ChEBI" id="CHEBI:66914"/>
        <dbReference type="EC" id="5.1.3.2"/>
    </reaction>
</comment>
<dbReference type="InterPro" id="IPR001509">
    <property type="entry name" value="Epimerase_deHydtase"/>
</dbReference>
<feature type="domain" description="NAD-dependent epimerase/dehydratase" evidence="11">
    <location>
        <begin position="3"/>
        <end position="250"/>
    </location>
</feature>
<dbReference type="EC" id="5.1.3.2" evidence="5 10"/>
<dbReference type="InterPro" id="IPR005886">
    <property type="entry name" value="UDP_G4E"/>
</dbReference>
<dbReference type="Proteomes" id="UP000320913">
    <property type="component" value="Unassembled WGS sequence"/>
</dbReference>
<evidence type="ECO:0000256" key="7">
    <source>
        <dbReference type="ARBA" id="ARBA00023027"/>
    </source>
</evidence>
<keyword evidence="9 10" id="KW-0119">Carbohydrate metabolism</keyword>
<evidence type="ECO:0000256" key="1">
    <source>
        <dbReference type="ARBA" id="ARBA00000083"/>
    </source>
</evidence>
<dbReference type="Gene3D" id="3.90.25.10">
    <property type="entry name" value="UDP-galactose 4-epimerase, domain 1"/>
    <property type="match status" value="1"/>
</dbReference>
<dbReference type="GO" id="GO:0033499">
    <property type="term" value="P:galactose catabolic process via UDP-galactose, Leloir pathway"/>
    <property type="evidence" value="ECO:0007669"/>
    <property type="project" value="TreeGrafter"/>
</dbReference>
<dbReference type="InterPro" id="IPR036291">
    <property type="entry name" value="NAD(P)-bd_dom_sf"/>
</dbReference>
<dbReference type="Gene3D" id="3.40.50.720">
    <property type="entry name" value="NAD(P)-binding Rossmann-like Domain"/>
    <property type="match status" value="1"/>
</dbReference>
<evidence type="ECO:0000256" key="10">
    <source>
        <dbReference type="RuleBase" id="RU366046"/>
    </source>
</evidence>
<comment type="pathway">
    <text evidence="3 10">Carbohydrate metabolism; galactose metabolism.</text>
</comment>
<evidence type="ECO:0000256" key="4">
    <source>
        <dbReference type="ARBA" id="ARBA00007637"/>
    </source>
</evidence>
<sequence>MNALVVGGAGYIGSVVVEELVRARHSVIVLDDLSTGHRDAVHPLALLVQGGIRDRDKVREAFETKEIDCVVHLAGRSLVGESMEKPDLYEQANVKEGGQLLDAMREHGVGDLVFSSSAAVYDPSAPMPLTETAPLRPTNPYGETKLRFERMLEERAARGELRHVSLRYFNVAGASIDRGEDHREETHLIPLLIDAALGLRGPVPVYGQDYPTPDRTAVRDYVHVIDVADAHVRALRHLSERRESRAFNLGAGRGVSVREVVEAVRGVTGREVGTVDAPRRAGDPPVLIASSEAARHVLGWDPQFEELHVILETAWDWRVRHPKGYEA</sequence>
<evidence type="ECO:0000256" key="9">
    <source>
        <dbReference type="ARBA" id="ARBA00023277"/>
    </source>
</evidence>
<keyword evidence="8 10" id="KW-0413">Isomerase</keyword>